<dbReference type="FunFam" id="3.30.300.30:FF:000008">
    <property type="entry name" value="2,3-dihydroxybenzoate-AMP ligase"/>
    <property type="match status" value="1"/>
</dbReference>
<dbReference type="InterPro" id="IPR025110">
    <property type="entry name" value="AMP-bd_C"/>
</dbReference>
<dbReference type="InterPro" id="IPR042099">
    <property type="entry name" value="ANL_N_sf"/>
</dbReference>
<dbReference type="AlphaFoldDB" id="A0AAU9EB22"/>
<keyword evidence="6" id="KW-1185">Reference proteome</keyword>
<reference evidence="6" key="1">
    <citation type="journal article" date="2023" name="Arch. Microbiol.">
        <title>Desulfoferula mesophilus gen. nov. sp. nov., a mesophilic sulfate-reducing bacterium isolated from a brackish lake sediment.</title>
        <authorList>
            <person name="Watanabe T."/>
            <person name="Yabe T."/>
            <person name="Tsuji J.M."/>
            <person name="Fukui M."/>
        </authorList>
    </citation>
    <scope>NUCLEOTIDE SEQUENCE [LARGE SCALE GENOMIC DNA]</scope>
    <source>
        <strain evidence="6">12FAK</strain>
    </source>
</reference>
<evidence type="ECO:0000259" key="4">
    <source>
        <dbReference type="Pfam" id="PF13193"/>
    </source>
</evidence>
<dbReference type="Gene3D" id="3.30.300.30">
    <property type="match status" value="1"/>
</dbReference>
<sequence length="501" mass="54730">MNLVEILELNARKFGQKDCLRYNGAGLTFGELNDKASQAAGLLQSWGIAKGDRVGLMSFNTPAYVIAYYGILRAGGVVVPINHKLQAPEVDYILAHSRAKLLLADGALAPVLAKLGSPVRRAALDSDVEGLDRFEALLEGAPPAQPVAVADDDPAQILYTSGTTGKPKGCQHTHQTVLFAGITGALVVKMDFRDRLLMAMPIWHSSPLNNWFMGIQFVGGCTVLLREYHPLHFLEAVQQEKCTVYFGAPISYILPLQMVPHFDTFDLSSMRCWIYGGGPISGDVALDLMKRYQSENFYQVYGMTEAGPTGTTLFPWEQVDKAGSIGGQGLPGADVKVMKFDGTPAGAGETGEIWLKAPSMMKGYLDDPQATAEAFEDGWYKTGDVARVDEDGYMFIVDRSKDMIVTGGENVYSKEVEDAIAANPAVMEVAVLGRPHNEWGETVVAYVVLKQGESADAKDLEGFLADKLARYKIPRDFLFVDELPHTPTGKIMKYRLREESA</sequence>
<dbReference type="GO" id="GO:0016878">
    <property type="term" value="F:acid-thiol ligase activity"/>
    <property type="evidence" value="ECO:0007669"/>
    <property type="project" value="UniProtKB-ARBA"/>
</dbReference>
<dbReference type="Proteomes" id="UP001366166">
    <property type="component" value="Chromosome"/>
</dbReference>
<evidence type="ECO:0000313" key="5">
    <source>
        <dbReference type="EMBL" id="BEQ14085.1"/>
    </source>
</evidence>
<dbReference type="EMBL" id="AP028679">
    <property type="protein sequence ID" value="BEQ14085.1"/>
    <property type="molecule type" value="Genomic_DNA"/>
</dbReference>
<evidence type="ECO:0000256" key="2">
    <source>
        <dbReference type="ARBA" id="ARBA00022598"/>
    </source>
</evidence>
<gene>
    <name evidence="5" type="primary">fcs</name>
    <name evidence="5" type="ORF">FAK_11510</name>
</gene>
<feature type="domain" description="AMP-binding enzyme C-terminal" evidence="4">
    <location>
        <begin position="415"/>
        <end position="490"/>
    </location>
</feature>
<dbReference type="Gene3D" id="3.40.50.12780">
    <property type="entry name" value="N-terminal domain of ligase-like"/>
    <property type="match status" value="1"/>
</dbReference>
<evidence type="ECO:0000313" key="6">
    <source>
        <dbReference type="Proteomes" id="UP001366166"/>
    </source>
</evidence>
<proteinExistence type="inferred from homology"/>
<name>A0AAU9EB22_9BACT</name>
<dbReference type="RefSeq" id="WP_338605812.1">
    <property type="nucleotide sequence ID" value="NZ_AP028679.1"/>
</dbReference>
<dbReference type="InterPro" id="IPR020845">
    <property type="entry name" value="AMP-binding_CS"/>
</dbReference>
<keyword evidence="2 5" id="KW-0436">Ligase</keyword>
<dbReference type="Pfam" id="PF00501">
    <property type="entry name" value="AMP-binding"/>
    <property type="match status" value="1"/>
</dbReference>
<dbReference type="InterPro" id="IPR000873">
    <property type="entry name" value="AMP-dep_synth/lig_dom"/>
</dbReference>
<dbReference type="PANTHER" id="PTHR43767">
    <property type="entry name" value="LONG-CHAIN-FATTY-ACID--COA LIGASE"/>
    <property type="match status" value="1"/>
</dbReference>
<evidence type="ECO:0000256" key="1">
    <source>
        <dbReference type="ARBA" id="ARBA00006432"/>
    </source>
</evidence>
<dbReference type="Pfam" id="PF13193">
    <property type="entry name" value="AMP-binding_C"/>
    <property type="match status" value="1"/>
</dbReference>
<comment type="similarity">
    <text evidence="1">Belongs to the ATP-dependent AMP-binding enzyme family.</text>
</comment>
<dbReference type="PANTHER" id="PTHR43767:SF1">
    <property type="entry name" value="NONRIBOSOMAL PEPTIDE SYNTHASE PES1 (EUROFUNG)-RELATED"/>
    <property type="match status" value="1"/>
</dbReference>
<dbReference type="PROSITE" id="PS00455">
    <property type="entry name" value="AMP_BINDING"/>
    <property type="match status" value="1"/>
</dbReference>
<organism evidence="5 6">
    <name type="scientific">Desulfoferula mesophila</name>
    <dbReference type="NCBI Taxonomy" id="3058419"/>
    <lineage>
        <taxon>Bacteria</taxon>
        <taxon>Pseudomonadati</taxon>
        <taxon>Thermodesulfobacteriota</taxon>
        <taxon>Desulfarculia</taxon>
        <taxon>Desulfarculales</taxon>
        <taxon>Desulfarculaceae</taxon>
        <taxon>Desulfoferula</taxon>
    </lineage>
</organism>
<dbReference type="SUPFAM" id="SSF56801">
    <property type="entry name" value="Acetyl-CoA synthetase-like"/>
    <property type="match status" value="1"/>
</dbReference>
<protein>
    <submittedName>
        <fullName evidence="5">Fatty-acid CoA ligase</fullName>
    </submittedName>
</protein>
<dbReference type="InterPro" id="IPR050237">
    <property type="entry name" value="ATP-dep_AMP-bd_enzyme"/>
</dbReference>
<dbReference type="KEGG" id="dmp:FAK_11510"/>
<evidence type="ECO:0000259" key="3">
    <source>
        <dbReference type="Pfam" id="PF00501"/>
    </source>
</evidence>
<feature type="domain" description="AMP-dependent synthetase/ligase" evidence="3">
    <location>
        <begin position="8"/>
        <end position="365"/>
    </location>
</feature>
<accession>A0AAU9EB22</accession>
<dbReference type="InterPro" id="IPR045851">
    <property type="entry name" value="AMP-bd_C_sf"/>
</dbReference>